<sequence length="223" mass="24561">MFGHKAAIEFGIIGLGHFGYALASSLAEAGKEVLVLDNNEKKIKQIRNLTDNALVVNDLSKETLLDTGIQNCDTVIVCIGEKIDVSILTTLNVISMGVPRVIAKAISQEQGNVLEKIGAEVVYPEHDMAIRLANRLLSSRVMDYIALNNDISISEIKLTDKVAGQTVLESGVRKKYKLNIIALEHEGKTTTYITPDLLMSKGDYIVVVGNKEDIRKFEEYLRS</sequence>
<name>A0A839JWH5_9FIRM</name>
<dbReference type="RefSeq" id="WP_228351375.1">
    <property type="nucleotide sequence ID" value="NZ_JACEGA010000001.1"/>
</dbReference>
<dbReference type="GO" id="GO:0008324">
    <property type="term" value="F:monoatomic cation transmembrane transporter activity"/>
    <property type="evidence" value="ECO:0007669"/>
    <property type="project" value="InterPro"/>
</dbReference>
<dbReference type="EMBL" id="JACEGA010000001">
    <property type="protein sequence ID" value="MBB2181604.1"/>
    <property type="molecule type" value="Genomic_DNA"/>
</dbReference>
<dbReference type="Pfam" id="PF02254">
    <property type="entry name" value="TrkA_N"/>
    <property type="match status" value="1"/>
</dbReference>
<evidence type="ECO:0000313" key="3">
    <source>
        <dbReference type="Proteomes" id="UP000574276"/>
    </source>
</evidence>
<reference evidence="2 3" key="1">
    <citation type="submission" date="2020-07" db="EMBL/GenBank/DDBJ databases">
        <title>Characterization and genome sequencing of isolate MD1, a novel member within the family Lachnospiraceae.</title>
        <authorList>
            <person name="Rettenmaier R."/>
            <person name="Di Bello L."/>
            <person name="Zinser C."/>
            <person name="Scheitz K."/>
            <person name="Liebl W."/>
            <person name="Zverlov V."/>
        </authorList>
    </citation>
    <scope>NUCLEOTIDE SEQUENCE [LARGE SCALE GENOMIC DNA]</scope>
    <source>
        <strain evidence="2 3">MD1</strain>
    </source>
</reference>
<evidence type="ECO:0000259" key="1">
    <source>
        <dbReference type="PROSITE" id="PS51202"/>
    </source>
</evidence>
<feature type="domain" description="RCK C-terminal" evidence="1">
    <location>
        <begin position="139"/>
        <end position="223"/>
    </location>
</feature>
<dbReference type="InterPro" id="IPR036291">
    <property type="entry name" value="NAD(P)-bd_dom_sf"/>
</dbReference>
<dbReference type="PANTHER" id="PTHR43833">
    <property type="entry name" value="POTASSIUM CHANNEL PROTEIN 2-RELATED-RELATED"/>
    <property type="match status" value="1"/>
</dbReference>
<dbReference type="PANTHER" id="PTHR43833:SF7">
    <property type="entry name" value="KTR SYSTEM POTASSIUM UPTAKE PROTEIN C"/>
    <property type="match status" value="1"/>
</dbReference>
<gene>
    <name evidence="2" type="ORF">H0486_01775</name>
</gene>
<dbReference type="Gene3D" id="3.40.50.720">
    <property type="entry name" value="NAD(P)-binding Rossmann-like Domain"/>
    <property type="match status" value="1"/>
</dbReference>
<dbReference type="InterPro" id="IPR050721">
    <property type="entry name" value="Trk_Ktr_HKT_K-transport"/>
</dbReference>
<dbReference type="GO" id="GO:0006813">
    <property type="term" value="P:potassium ion transport"/>
    <property type="evidence" value="ECO:0007669"/>
    <property type="project" value="InterPro"/>
</dbReference>
<dbReference type="Proteomes" id="UP000574276">
    <property type="component" value="Unassembled WGS sequence"/>
</dbReference>
<proteinExistence type="predicted"/>
<dbReference type="Pfam" id="PF02080">
    <property type="entry name" value="TrkA_C"/>
    <property type="match status" value="1"/>
</dbReference>
<accession>A0A839JWH5</accession>
<organism evidence="2 3">
    <name type="scientific">Variimorphobacter saccharofermentans</name>
    <dbReference type="NCBI Taxonomy" id="2755051"/>
    <lineage>
        <taxon>Bacteria</taxon>
        <taxon>Bacillati</taxon>
        <taxon>Bacillota</taxon>
        <taxon>Clostridia</taxon>
        <taxon>Lachnospirales</taxon>
        <taxon>Lachnospiraceae</taxon>
        <taxon>Variimorphobacter</taxon>
    </lineage>
</organism>
<dbReference type="SUPFAM" id="SSF51735">
    <property type="entry name" value="NAD(P)-binding Rossmann-fold domains"/>
    <property type="match status" value="1"/>
</dbReference>
<dbReference type="AlphaFoldDB" id="A0A839JWH5"/>
<dbReference type="SUPFAM" id="SSF116726">
    <property type="entry name" value="TrkA C-terminal domain-like"/>
    <property type="match status" value="1"/>
</dbReference>
<dbReference type="PROSITE" id="PS51202">
    <property type="entry name" value="RCK_C"/>
    <property type="match status" value="1"/>
</dbReference>
<comment type="caution">
    <text evidence="2">The sequence shown here is derived from an EMBL/GenBank/DDBJ whole genome shotgun (WGS) entry which is preliminary data.</text>
</comment>
<keyword evidence="3" id="KW-1185">Reference proteome</keyword>
<dbReference type="InterPro" id="IPR003148">
    <property type="entry name" value="RCK_N"/>
</dbReference>
<protein>
    <submittedName>
        <fullName evidence="2">TrkA family potassium uptake protein</fullName>
    </submittedName>
</protein>
<dbReference type="InterPro" id="IPR006037">
    <property type="entry name" value="RCK_C"/>
</dbReference>
<evidence type="ECO:0000313" key="2">
    <source>
        <dbReference type="EMBL" id="MBB2181604.1"/>
    </source>
</evidence>
<dbReference type="Gene3D" id="3.30.70.1450">
    <property type="entry name" value="Regulator of K+ conductance, C-terminal domain"/>
    <property type="match status" value="1"/>
</dbReference>
<dbReference type="InterPro" id="IPR036721">
    <property type="entry name" value="RCK_C_sf"/>
</dbReference>